<accession>A0A2U1SN67</accession>
<sequence length="179" mass="19872">MPLSPFLAHDRAANAGGQDKDDNPATIGPARKRRDFTFSPISSPLSAKGGDQYLAYCLDRLEKWFFRISSAPQPPGRALFEQREFVAMDGPAEHARAARLVLRARLSFSRAAHRGERSCNFADDPRYQPRAPLEAARAGALPINDDLYIPASARAPSAMLPFCGKRRGARPTDKRRRRP</sequence>
<gene>
    <name evidence="2" type="ORF">C5689_14870</name>
</gene>
<feature type="region of interest" description="Disordered" evidence="1">
    <location>
        <begin position="160"/>
        <end position="179"/>
    </location>
</feature>
<protein>
    <submittedName>
        <fullName evidence="2">Uncharacterized protein</fullName>
    </submittedName>
</protein>
<evidence type="ECO:0000313" key="3">
    <source>
        <dbReference type="Proteomes" id="UP000245137"/>
    </source>
</evidence>
<comment type="caution">
    <text evidence="2">The sequence shown here is derived from an EMBL/GenBank/DDBJ whole genome shotgun (WGS) entry which is preliminary data.</text>
</comment>
<name>A0A2U1SN67_METSR</name>
<feature type="compositionally biased region" description="Basic and acidic residues" evidence="1">
    <location>
        <begin position="8"/>
        <end position="23"/>
    </location>
</feature>
<evidence type="ECO:0000256" key="1">
    <source>
        <dbReference type="SAM" id="MobiDB-lite"/>
    </source>
</evidence>
<proteinExistence type="predicted"/>
<keyword evidence="3" id="KW-1185">Reference proteome</keyword>
<organism evidence="2 3">
    <name type="scientific">Methylosinus sporium</name>
    <dbReference type="NCBI Taxonomy" id="428"/>
    <lineage>
        <taxon>Bacteria</taxon>
        <taxon>Pseudomonadati</taxon>
        <taxon>Pseudomonadota</taxon>
        <taxon>Alphaproteobacteria</taxon>
        <taxon>Hyphomicrobiales</taxon>
        <taxon>Methylocystaceae</taxon>
        <taxon>Methylosinus</taxon>
    </lineage>
</organism>
<evidence type="ECO:0000313" key="2">
    <source>
        <dbReference type="EMBL" id="PWB93050.1"/>
    </source>
</evidence>
<feature type="region of interest" description="Disordered" evidence="1">
    <location>
        <begin position="1"/>
        <end position="35"/>
    </location>
</feature>
<feature type="compositionally biased region" description="Basic residues" evidence="1">
    <location>
        <begin position="164"/>
        <end position="179"/>
    </location>
</feature>
<dbReference type="EMBL" id="PUIV01000029">
    <property type="protein sequence ID" value="PWB93050.1"/>
    <property type="molecule type" value="Genomic_DNA"/>
</dbReference>
<dbReference type="AlphaFoldDB" id="A0A2U1SN67"/>
<dbReference type="Proteomes" id="UP000245137">
    <property type="component" value="Unassembled WGS sequence"/>
</dbReference>
<reference evidence="2 3" key="1">
    <citation type="journal article" date="2018" name="Appl. Microbiol. Biotechnol.">
        <title>Co-cultivation of the strictly anaerobic methanogen Methanosarcina barkeri with aerobic methanotrophs in an oxygen-limited membrane bioreactor.</title>
        <authorList>
            <person name="In 't Zandt M.H."/>
            <person name="van den Bosch T.J.M."/>
            <person name="Rijkers R."/>
            <person name="van Kessel M.A.H.J."/>
            <person name="Jetten M.S.M."/>
            <person name="Welte C.U."/>
        </authorList>
    </citation>
    <scope>NUCLEOTIDE SEQUENCE [LARGE SCALE GENOMIC DNA]</scope>
    <source>
        <strain evidence="2 3">DSM 17706</strain>
    </source>
</reference>